<accession>A0A9X2Q2I3</accession>
<dbReference type="InterPro" id="IPR027478">
    <property type="entry name" value="LdcA_N"/>
</dbReference>
<dbReference type="GO" id="GO:0106415">
    <property type="term" value="F:muramoyltetrapeptide carboxypeptidase activity"/>
    <property type="evidence" value="ECO:0007669"/>
    <property type="project" value="UniProtKB-EC"/>
</dbReference>
<feature type="domain" description="LD-carboxypeptidase C-terminal" evidence="8">
    <location>
        <begin position="176"/>
        <end position="291"/>
    </location>
</feature>
<feature type="active site" description="Charge relay system" evidence="6">
    <location>
        <position position="276"/>
    </location>
</feature>
<dbReference type="InterPro" id="IPR029062">
    <property type="entry name" value="Class_I_gatase-like"/>
</dbReference>
<dbReference type="AlphaFoldDB" id="A0A9X2Q2I3"/>
<keyword evidence="3" id="KW-0645">Protease</keyword>
<dbReference type="InterPro" id="IPR027461">
    <property type="entry name" value="Carboxypeptidase_A_C_sf"/>
</dbReference>
<dbReference type="Pfam" id="PF02016">
    <property type="entry name" value="Peptidase_S66"/>
    <property type="match status" value="1"/>
</dbReference>
<evidence type="ECO:0000256" key="2">
    <source>
        <dbReference type="ARBA" id="ARBA00022645"/>
    </source>
</evidence>
<sequence length="309" mass="32629">MLRRPPPLSPGAPIAVVAPASPPRSAETYQAGLDRLRTSYDVRQAWTAGPERGYLAAPDAERVAALHRAIEAPDIRAIVCVRGGYGCLRLLPEIDWALARQHPTLLVGYSDVTALHLAFYTKANWAGLSAPVVTEWPQADDATLASFRGWAAGQTPGFVEAFDASPTALAPGTAVGPLLGGNVAVLTRLLGTPFAPDFEGAILVLEEVAEAPYRVDRMLTHLQQAGVLDAVAGVALGTFTTGSLDSDTPTQSLEEVFQDHLAGRPYPVVQGLPYGHHLPRCSLPIGVPVRLHATSAHVSLAAQAPLVDL</sequence>
<evidence type="ECO:0000259" key="8">
    <source>
        <dbReference type="Pfam" id="PF17676"/>
    </source>
</evidence>
<dbReference type="PIRSF" id="PIRSF028757">
    <property type="entry name" value="LD-carboxypeptidase"/>
    <property type="match status" value="1"/>
</dbReference>
<gene>
    <name evidence="9" type="ORF">GGP83_000380</name>
</gene>
<evidence type="ECO:0000256" key="5">
    <source>
        <dbReference type="ARBA" id="ARBA00022825"/>
    </source>
</evidence>
<comment type="caution">
    <text evidence="9">The sequence shown here is derived from an EMBL/GenBank/DDBJ whole genome shotgun (WGS) entry which is preliminary data.</text>
</comment>
<feature type="active site" description="Charge relay system" evidence="6">
    <location>
        <position position="206"/>
    </location>
</feature>
<keyword evidence="5" id="KW-0720">Serine protease</keyword>
<dbReference type="Gene3D" id="3.40.50.10740">
    <property type="entry name" value="Class I glutamine amidotransferase-like"/>
    <property type="match status" value="1"/>
</dbReference>
<dbReference type="CDD" id="cd07025">
    <property type="entry name" value="Peptidase_S66"/>
    <property type="match status" value="1"/>
</dbReference>
<organism evidence="9 10">
    <name type="scientific">Salinibacter ruber</name>
    <dbReference type="NCBI Taxonomy" id="146919"/>
    <lineage>
        <taxon>Bacteria</taxon>
        <taxon>Pseudomonadati</taxon>
        <taxon>Rhodothermota</taxon>
        <taxon>Rhodothermia</taxon>
        <taxon>Rhodothermales</taxon>
        <taxon>Salinibacteraceae</taxon>
        <taxon>Salinibacter</taxon>
    </lineage>
</organism>
<dbReference type="PANTHER" id="PTHR30237:SF2">
    <property type="entry name" value="MUREIN TETRAPEPTIDE CARBOXYPEPTIDASE"/>
    <property type="match status" value="1"/>
</dbReference>
<evidence type="ECO:0000259" key="7">
    <source>
        <dbReference type="Pfam" id="PF02016"/>
    </source>
</evidence>
<keyword evidence="4 9" id="KW-0378">Hydrolase</keyword>
<reference evidence="9" key="1">
    <citation type="submission" date="2022-08" db="EMBL/GenBank/DDBJ databases">
        <title>Genomic Encyclopedia of Type Strains, Phase V (KMG-V): Genome sequencing to study the core and pangenomes of soil and plant-associated prokaryotes.</title>
        <authorList>
            <person name="Whitman W."/>
        </authorList>
    </citation>
    <scope>NUCLEOTIDE SEQUENCE</scope>
    <source>
        <strain evidence="9">SP2017</strain>
    </source>
</reference>
<dbReference type="InterPro" id="IPR040449">
    <property type="entry name" value="Peptidase_S66_N"/>
</dbReference>
<dbReference type="EC" id="3.4.17.13" evidence="9"/>
<dbReference type="GeneID" id="83728336"/>
<dbReference type="SUPFAM" id="SSF52317">
    <property type="entry name" value="Class I glutamine amidotransferase-like"/>
    <property type="match status" value="1"/>
</dbReference>
<dbReference type="RefSeq" id="WP_011404175.1">
    <property type="nucleotide sequence ID" value="NZ_CALTRY010000017.1"/>
</dbReference>
<name>A0A9X2Q2I3_9BACT</name>
<dbReference type="SUPFAM" id="SSF141986">
    <property type="entry name" value="LD-carboxypeptidase A C-terminal domain-like"/>
    <property type="match status" value="1"/>
</dbReference>
<dbReference type="GO" id="GO:0006508">
    <property type="term" value="P:proteolysis"/>
    <property type="evidence" value="ECO:0007669"/>
    <property type="project" value="UniProtKB-KW"/>
</dbReference>
<dbReference type="Proteomes" id="UP001155010">
    <property type="component" value="Unassembled WGS sequence"/>
</dbReference>
<evidence type="ECO:0000256" key="1">
    <source>
        <dbReference type="ARBA" id="ARBA00010233"/>
    </source>
</evidence>
<dbReference type="InterPro" id="IPR003507">
    <property type="entry name" value="S66_fam"/>
</dbReference>
<comment type="similarity">
    <text evidence="1">Belongs to the peptidase S66 family.</text>
</comment>
<evidence type="ECO:0000256" key="6">
    <source>
        <dbReference type="PIRSR" id="PIRSR028757-1"/>
    </source>
</evidence>
<feature type="domain" description="LD-carboxypeptidase N-terminal" evidence="7">
    <location>
        <begin position="14"/>
        <end position="128"/>
    </location>
</feature>
<dbReference type="InterPro" id="IPR040921">
    <property type="entry name" value="Peptidase_S66C"/>
</dbReference>
<evidence type="ECO:0000256" key="3">
    <source>
        <dbReference type="ARBA" id="ARBA00022670"/>
    </source>
</evidence>
<dbReference type="EMBL" id="JANUBB010000002">
    <property type="protein sequence ID" value="MCS3950446.1"/>
    <property type="molecule type" value="Genomic_DNA"/>
</dbReference>
<dbReference type="Pfam" id="PF17676">
    <property type="entry name" value="Peptidase_S66C"/>
    <property type="match status" value="1"/>
</dbReference>
<evidence type="ECO:0000313" key="10">
    <source>
        <dbReference type="Proteomes" id="UP001155010"/>
    </source>
</evidence>
<proteinExistence type="inferred from homology"/>
<protein>
    <submittedName>
        <fullName evidence="9">Muramoyltetrapeptide carboxypeptidase</fullName>
        <ecNumber evidence="9">3.4.17.13</ecNumber>
    </submittedName>
</protein>
<evidence type="ECO:0000313" key="9">
    <source>
        <dbReference type="EMBL" id="MCS3950446.1"/>
    </source>
</evidence>
<keyword evidence="2 9" id="KW-0121">Carboxypeptidase</keyword>
<dbReference type="PANTHER" id="PTHR30237">
    <property type="entry name" value="MURAMOYLTETRAPEPTIDE CARBOXYPEPTIDASE"/>
    <property type="match status" value="1"/>
</dbReference>
<dbReference type="GO" id="GO:0008236">
    <property type="term" value="F:serine-type peptidase activity"/>
    <property type="evidence" value="ECO:0007669"/>
    <property type="project" value="UniProtKB-KW"/>
</dbReference>
<evidence type="ECO:0000256" key="4">
    <source>
        <dbReference type="ARBA" id="ARBA00022801"/>
    </source>
</evidence>
<dbReference type="Gene3D" id="3.50.30.60">
    <property type="entry name" value="LD-carboxypeptidase A C-terminal domain-like"/>
    <property type="match status" value="1"/>
</dbReference>
<feature type="active site" description="Nucleophile" evidence="6">
    <location>
        <position position="110"/>
    </location>
</feature>